<feature type="compositionally biased region" description="Polar residues" evidence="1">
    <location>
        <begin position="40"/>
        <end position="55"/>
    </location>
</feature>
<organism evidence="2 3">
    <name type="scientific">Aldrovandia affinis</name>
    <dbReference type="NCBI Taxonomy" id="143900"/>
    <lineage>
        <taxon>Eukaryota</taxon>
        <taxon>Metazoa</taxon>
        <taxon>Chordata</taxon>
        <taxon>Craniata</taxon>
        <taxon>Vertebrata</taxon>
        <taxon>Euteleostomi</taxon>
        <taxon>Actinopterygii</taxon>
        <taxon>Neopterygii</taxon>
        <taxon>Teleostei</taxon>
        <taxon>Notacanthiformes</taxon>
        <taxon>Halosauridae</taxon>
        <taxon>Aldrovandia</taxon>
    </lineage>
</organism>
<keyword evidence="3" id="KW-1185">Reference proteome</keyword>
<sequence length="110" mass="12246">MEGSHFIHKREISFTRLGEDRCSAHSSHTPSRSEGETERQQGPSRASRPAQKSTPNPEPGHACQSRSAQLLPPEPVECSASQGRTEQELLMSGLRGERAWIRAFHMRPDA</sequence>
<protein>
    <submittedName>
        <fullName evidence="2">Uncharacterized protein</fullName>
    </submittedName>
</protein>
<feature type="region of interest" description="Disordered" evidence="1">
    <location>
        <begin position="1"/>
        <end position="84"/>
    </location>
</feature>
<feature type="compositionally biased region" description="Basic and acidic residues" evidence="1">
    <location>
        <begin position="9"/>
        <end position="23"/>
    </location>
</feature>
<proteinExistence type="predicted"/>
<evidence type="ECO:0000313" key="2">
    <source>
        <dbReference type="EMBL" id="KAJ8393850.1"/>
    </source>
</evidence>
<evidence type="ECO:0000256" key="1">
    <source>
        <dbReference type="SAM" id="MobiDB-lite"/>
    </source>
</evidence>
<dbReference type="AlphaFoldDB" id="A0AAD7S0R0"/>
<dbReference type="Proteomes" id="UP001221898">
    <property type="component" value="Unassembled WGS sequence"/>
</dbReference>
<gene>
    <name evidence="2" type="ORF">AAFF_G00055790</name>
</gene>
<dbReference type="EMBL" id="JAINUG010000132">
    <property type="protein sequence ID" value="KAJ8393850.1"/>
    <property type="molecule type" value="Genomic_DNA"/>
</dbReference>
<comment type="caution">
    <text evidence="2">The sequence shown here is derived from an EMBL/GenBank/DDBJ whole genome shotgun (WGS) entry which is preliminary data.</text>
</comment>
<reference evidence="2" key="1">
    <citation type="journal article" date="2023" name="Science">
        <title>Genome structures resolve the early diversification of teleost fishes.</title>
        <authorList>
            <person name="Parey E."/>
            <person name="Louis A."/>
            <person name="Montfort J."/>
            <person name="Bouchez O."/>
            <person name="Roques C."/>
            <person name="Iampietro C."/>
            <person name="Lluch J."/>
            <person name="Castinel A."/>
            <person name="Donnadieu C."/>
            <person name="Desvignes T."/>
            <person name="Floi Bucao C."/>
            <person name="Jouanno E."/>
            <person name="Wen M."/>
            <person name="Mejri S."/>
            <person name="Dirks R."/>
            <person name="Jansen H."/>
            <person name="Henkel C."/>
            <person name="Chen W.J."/>
            <person name="Zahm M."/>
            <person name="Cabau C."/>
            <person name="Klopp C."/>
            <person name="Thompson A.W."/>
            <person name="Robinson-Rechavi M."/>
            <person name="Braasch I."/>
            <person name="Lecointre G."/>
            <person name="Bobe J."/>
            <person name="Postlethwait J.H."/>
            <person name="Berthelot C."/>
            <person name="Roest Crollius H."/>
            <person name="Guiguen Y."/>
        </authorList>
    </citation>
    <scope>NUCLEOTIDE SEQUENCE</scope>
    <source>
        <strain evidence="2">NC1722</strain>
    </source>
</reference>
<name>A0AAD7S0R0_9TELE</name>
<accession>A0AAD7S0R0</accession>
<evidence type="ECO:0000313" key="3">
    <source>
        <dbReference type="Proteomes" id="UP001221898"/>
    </source>
</evidence>